<protein>
    <submittedName>
        <fullName evidence="1">Uncharacterized protein</fullName>
    </submittedName>
</protein>
<dbReference type="KEGG" id="tve:TRV_07810"/>
<dbReference type="Proteomes" id="UP000008383">
    <property type="component" value="Unassembled WGS sequence"/>
</dbReference>
<dbReference type="HOGENOM" id="CLU_1541225_0_0_1"/>
<accession>D4DKT6</accession>
<organism evidence="1 2">
    <name type="scientific">Trichophyton verrucosum (strain HKI 0517)</name>
    <dbReference type="NCBI Taxonomy" id="663202"/>
    <lineage>
        <taxon>Eukaryota</taxon>
        <taxon>Fungi</taxon>
        <taxon>Dikarya</taxon>
        <taxon>Ascomycota</taxon>
        <taxon>Pezizomycotina</taxon>
        <taxon>Eurotiomycetes</taxon>
        <taxon>Eurotiomycetidae</taxon>
        <taxon>Onygenales</taxon>
        <taxon>Arthrodermataceae</taxon>
        <taxon>Trichophyton</taxon>
    </lineage>
</organism>
<dbReference type="PANTHER" id="PTHR42899">
    <property type="entry name" value="SPERMATOGENESIS-ASSOCIATED PROTEIN 20"/>
    <property type="match status" value="1"/>
</dbReference>
<evidence type="ECO:0000313" key="1">
    <source>
        <dbReference type="EMBL" id="EFE37529.1"/>
    </source>
</evidence>
<keyword evidence="2" id="KW-1185">Reference proteome</keyword>
<reference evidence="2" key="1">
    <citation type="journal article" date="2011" name="Genome Biol.">
        <title>Comparative and functional genomics provide insights into the pathogenicity of dermatophytic fungi.</title>
        <authorList>
            <person name="Burmester A."/>
            <person name="Shelest E."/>
            <person name="Gloeckner G."/>
            <person name="Heddergott C."/>
            <person name="Schindler S."/>
            <person name="Staib P."/>
            <person name="Heidel A."/>
            <person name="Felder M."/>
            <person name="Petzold A."/>
            <person name="Szafranski K."/>
            <person name="Feuermann M."/>
            <person name="Pedruzzi I."/>
            <person name="Priebe S."/>
            <person name="Groth M."/>
            <person name="Winkler R."/>
            <person name="Li W."/>
            <person name="Kniemeyer O."/>
            <person name="Schroeckh V."/>
            <person name="Hertweck C."/>
            <person name="Hube B."/>
            <person name="White T.C."/>
            <person name="Platzer M."/>
            <person name="Guthke R."/>
            <person name="Heitman J."/>
            <person name="Woestemeyer J."/>
            <person name="Zipfel P.F."/>
            <person name="Monod M."/>
            <person name="Brakhage A.A."/>
        </authorList>
    </citation>
    <scope>NUCLEOTIDE SEQUENCE [LARGE SCALE GENOMIC DNA]</scope>
    <source>
        <strain evidence="2">HKI 0517</strain>
    </source>
</reference>
<name>D4DKT6_TRIVH</name>
<comment type="caution">
    <text evidence="1">The sequence shown here is derived from an EMBL/GenBank/DDBJ whole genome shotgun (WGS) entry which is preliminary data.</text>
</comment>
<sequence length="174" mass="18770">MTPSEAVTDTPSALFRLKTGTDSATPSTNGVIAQNLLRLSSLLEDESYKLKARQTCHAFAVEIMQHPFLFVGMLDVIVGLEIGTKSVTGVLGRASATGDDSVKAESDLIRKIRAEAGRTASTSAAVLSMVDVRQSRTDQSSWLRERNPLFKELSSGKDYMLICEAGSCRTVDVV</sequence>
<dbReference type="InterPro" id="IPR024705">
    <property type="entry name" value="Ssp411"/>
</dbReference>
<dbReference type="GeneID" id="9579553"/>
<gene>
    <name evidence="1" type="ORF">TRV_07810</name>
</gene>
<dbReference type="AlphaFoldDB" id="D4DKT6"/>
<dbReference type="PANTHER" id="PTHR42899:SF1">
    <property type="entry name" value="SPERMATOGENESIS-ASSOCIATED PROTEIN 20"/>
    <property type="match status" value="1"/>
</dbReference>
<dbReference type="EMBL" id="ACYE01000483">
    <property type="protein sequence ID" value="EFE37529.1"/>
    <property type="molecule type" value="Genomic_DNA"/>
</dbReference>
<proteinExistence type="predicted"/>
<dbReference type="RefSeq" id="XP_003018174.1">
    <property type="nucleotide sequence ID" value="XM_003018128.1"/>
</dbReference>
<evidence type="ECO:0000313" key="2">
    <source>
        <dbReference type="Proteomes" id="UP000008383"/>
    </source>
</evidence>